<protein>
    <recommendedName>
        <fullName evidence="9">Protein SERAC1</fullName>
    </recommendedName>
</protein>
<comment type="subcellular location">
    <subcellularLocation>
        <location evidence="2">Endoplasmic reticulum</location>
    </subcellularLocation>
    <subcellularLocation>
        <location evidence="3">Membrane</location>
    </subcellularLocation>
    <subcellularLocation>
        <location evidence="1">Mitochondrion</location>
    </subcellularLocation>
</comment>
<evidence type="ECO:0000256" key="1">
    <source>
        <dbReference type="ARBA" id="ARBA00004173"/>
    </source>
</evidence>
<evidence type="ECO:0000256" key="5">
    <source>
        <dbReference type="ARBA" id="ARBA00023128"/>
    </source>
</evidence>
<evidence type="ECO:0008006" key="9">
    <source>
        <dbReference type="Google" id="ProtNLM"/>
    </source>
</evidence>
<evidence type="ECO:0000256" key="2">
    <source>
        <dbReference type="ARBA" id="ARBA00004240"/>
    </source>
</evidence>
<dbReference type="InterPro" id="IPR029058">
    <property type="entry name" value="AB_hydrolase_fold"/>
</dbReference>
<proteinExistence type="predicted"/>
<evidence type="ECO:0000256" key="3">
    <source>
        <dbReference type="ARBA" id="ARBA00004370"/>
    </source>
</evidence>
<keyword evidence="5" id="KW-0496">Mitochondrion</keyword>
<dbReference type="EMBL" id="JBFDAA010000013">
    <property type="protein sequence ID" value="KAL1122787.1"/>
    <property type="molecule type" value="Genomic_DNA"/>
</dbReference>
<dbReference type="InterPro" id="IPR052374">
    <property type="entry name" value="SERAC1"/>
</dbReference>
<dbReference type="Gene3D" id="3.40.50.1820">
    <property type="entry name" value="alpha/beta hydrolase"/>
    <property type="match status" value="1"/>
</dbReference>
<keyword evidence="6" id="KW-0472">Membrane</keyword>
<dbReference type="PANTHER" id="PTHR48182:SF2">
    <property type="entry name" value="PROTEIN SERAC1"/>
    <property type="match status" value="1"/>
</dbReference>
<dbReference type="SUPFAM" id="SSF53474">
    <property type="entry name" value="alpha/beta-Hydrolases"/>
    <property type="match status" value="1"/>
</dbReference>
<dbReference type="GO" id="GO:0005783">
    <property type="term" value="C:endoplasmic reticulum"/>
    <property type="evidence" value="ECO:0007669"/>
    <property type="project" value="UniProtKB-SubCell"/>
</dbReference>
<evidence type="ECO:0000256" key="4">
    <source>
        <dbReference type="ARBA" id="ARBA00022824"/>
    </source>
</evidence>
<gene>
    <name evidence="7" type="ORF">AAG570_003113</name>
</gene>
<organism evidence="7 8">
    <name type="scientific">Ranatra chinensis</name>
    <dbReference type="NCBI Taxonomy" id="642074"/>
    <lineage>
        <taxon>Eukaryota</taxon>
        <taxon>Metazoa</taxon>
        <taxon>Ecdysozoa</taxon>
        <taxon>Arthropoda</taxon>
        <taxon>Hexapoda</taxon>
        <taxon>Insecta</taxon>
        <taxon>Pterygota</taxon>
        <taxon>Neoptera</taxon>
        <taxon>Paraneoptera</taxon>
        <taxon>Hemiptera</taxon>
        <taxon>Heteroptera</taxon>
        <taxon>Panheteroptera</taxon>
        <taxon>Nepomorpha</taxon>
        <taxon>Nepidae</taxon>
        <taxon>Ranatrinae</taxon>
        <taxon>Ranatra</taxon>
    </lineage>
</organism>
<reference evidence="7 8" key="1">
    <citation type="submission" date="2024-07" db="EMBL/GenBank/DDBJ databases">
        <title>Chromosome-level genome assembly of the water stick insect Ranatra chinensis (Heteroptera: Nepidae).</title>
        <authorList>
            <person name="Liu X."/>
        </authorList>
    </citation>
    <scope>NUCLEOTIDE SEQUENCE [LARGE SCALE GENOMIC DNA]</scope>
    <source>
        <strain evidence="7">Cailab_2021Rc</strain>
        <tissue evidence="7">Muscle</tissue>
    </source>
</reference>
<accession>A0ABD0YI81</accession>
<dbReference type="PANTHER" id="PTHR48182">
    <property type="entry name" value="PROTEIN SERAC1"/>
    <property type="match status" value="1"/>
</dbReference>
<comment type="caution">
    <text evidence="7">The sequence shown here is derived from an EMBL/GenBank/DDBJ whole genome shotgun (WGS) entry which is preliminary data.</text>
</comment>
<name>A0ABD0YI81_9HEMI</name>
<evidence type="ECO:0000313" key="8">
    <source>
        <dbReference type="Proteomes" id="UP001558652"/>
    </source>
</evidence>
<evidence type="ECO:0000256" key="6">
    <source>
        <dbReference type="ARBA" id="ARBA00023136"/>
    </source>
</evidence>
<dbReference type="AlphaFoldDB" id="A0ABD0YI81"/>
<sequence>MVGKVCCLSATKIYFLQKVIKYPKRSETKEIPEKSVHLEVLHDPGPELRQADIIFVHGIKGALEKTWTQGLWSLGQFCVRKLSAGEIMDFSEWQSGEGTHSSEEEYSKCWPRDWLPMDCPHVRVIAVNYTTDPYLWRPFWMSKRLRTTMSERSWEMIHSLVDIEVGKHSIVWVGHSKGGLYVKQVLVHACETNEDKYKELSQNTKGVLFYSVPHRGSPLANLNLPPLFCQSVELTEVQKDCNNVLTLHQKFINLLDTEQLQIDVKSFIETQQTLMSFVYVQVVSEESADAQVGDVYGVPLDHRNICKPKNRKCFLYRELVSLIQAISENITTK</sequence>
<dbReference type="GO" id="GO:0005739">
    <property type="term" value="C:mitochondrion"/>
    <property type="evidence" value="ECO:0007669"/>
    <property type="project" value="UniProtKB-SubCell"/>
</dbReference>
<dbReference type="Proteomes" id="UP001558652">
    <property type="component" value="Unassembled WGS sequence"/>
</dbReference>
<keyword evidence="4" id="KW-0256">Endoplasmic reticulum</keyword>
<evidence type="ECO:0000313" key="7">
    <source>
        <dbReference type="EMBL" id="KAL1122787.1"/>
    </source>
</evidence>
<keyword evidence="8" id="KW-1185">Reference proteome</keyword>
<dbReference type="GO" id="GO:0016020">
    <property type="term" value="C:membrane"/>
    <property type="evidence" value="ECO:0007669"/>
    <property type="project" value="UniProtKB-SubCell"/>
</dbReference>